<proteinExistence type="predicted"/>
<evidence type="ECO:0000259" key="1">
    <source>
        <dbReference type="SMART" id="SM00852"/>
    </source>
</evidence>
<comment type="caution">
    <text evidence="2">The sequence shown here is derived from an EMBL/GenBank/DDBJ whole genome shotgun (WGS) entry which is preliminary data.</text>
</comment>
<dbReference type="SUPFAM" id="SSF53218">
    <property type="entry name" value="Molybdenum cofactor biosynthesis proteins"/>
    <property type="match status" value="1"/>
</dbReference>
<organism evidence="2 3">
    <name type="scientific">Thiobaca trueperi</name>
    <dbReference type="NCBI Taxonomy" id="127458"/>
    <lineage>
        <taxon>Bacteria</taxon>
        <taxon>Pseudomonadati</taxon>
        <taxon>Pseudomonadota</taxon>
        <taxon>Gammaproteobacteria</taxon>
        <taxon>Chromatiales</taxon>
        <taxon>Chromatiaceae</taxon>
        <taxon>Thiobaca</taxon>
    </lineage>
</organism>
<dbReference type="PANTHER" id="PTHR13939:SF0">
    <property type="entry name" value="NMN AMIDOHYDROLASE-LIKE PROTEIN YFAY"/>
    <property type="match status" value="1"/>
</dbReference>
<dbReference type="Gene3D" id="3.40.980.10">
    <property type="entry name" value="MoaB/Mog-like domain"/>
    <property type="match status" value="1"/>
</dbReference>
<evidence type="ECO:0000313" key="3">
    <source>
        <dbReference type="Proteomes" id="UP000295717"/>
    </source>
</evidence>
<gene>
    <name evidence="2" type="ORF">EDC35_104166</name>
</gene>
<reference evidence="2 3" key="1">
    <citation type="submission" date="2019-03" db="EMBL/GenBank/DDBJ databases">
        <title>Genomic Encyclopedia of Type Strains, Phase IV (KMG-IV): sequencing the most valuable type-strain genomes for metagenomic binning, comparative biology and taxonomic classification.</title>
        <authorList>
            <person name="Goeker M."/>
        </authorList>
    </citation>
    <scope>NUCLEOTIDE SEQUENCE [LARGE SCALE GENOMIC DNA]</scope>
    <source>
        <strain evidence="2 3">DSM 13587</strain>
    </source>
</reference>
<feature type="domain" description="MoaB/Mog" evidence="1">
    <location>
        <begin position="13"/>
        <end position="173"/>
    </location>
</feature>
<sequence length="256" mass="28317">MRDDPECSPVSFGLIVIGDEVLNGGRTDLHLTTFKRLIGERGHDLAWHWMLPDDPDVLTAHLRFSMGRPEPVFVCGGIGATPDDHTRACAAAAAHVALVRHPEAAQLIADRFGAEAYPHRILMADLPEGADLIPNPVNRVPGFALARHCFLPGFPKMAWPMAEWVLEQRFGHGERLHEAAVEVRGVSESQLILPMRRLGGDFPALKLFSLPHMDEDPHILLGFRGRGDLTEAMDALCRELDREGIGYTPPALERPR</sequence>
<keyword evidence="3" id="KW-1185">Reference proteome</keyword>
<dbReference type="EMBL" id="SMAO01000004">
    <property type="protein sequence ID" value="TCT21311.1"/>
    <property type="molecule type" value="Genomic_DNA"/>
</dbReference>
<dbReference type="AlphaFoldDB" id="A0A4R3N000"/>
<accession>A0A4R3N000</accession>
<dbReference type="RefSeq" id="WP_132977168.1">
    <property type="nucleotide sequence ID" value="NZ_SMAO01000004.1"/>
</dbReference>
<dbReference type="OrthoDB" id="9801454at2"/>
<evidence type="ECO:0000313" key="2">
    <source>
        <dbReference type="EMBL" id="TCT21311.1"/>
    </source>
</evidence>
<name>A0A4R3N000_9GAMM</name>
<dbReference type="InterPro" id="IPR050101">
    <property type="entry name" value="CinA"/>
</dbReference>
<dbReference type="InterPro" id="IPR001453">
    <property type="entry name" value="MoaB/Mog_dom"/>
</dbReference>
<dbReference type="Pfam" id="PF00994">
    <property type="entry name" value="MoCF_biosynth"/>
    <property type="match status" value="1"/>
</dbReference>
<dbReference type="Proteomes" id="UP000295717">
    <property type="component" value="Unassembled WGS sequence"/>
</dbReference>
<dbReference type="InterPro" id="IPR036425">
    <property type="entry name" value="MoaB/Mog-like_dom_sf"/>
</dbReference>
<dbReference type="SMART" id="SM00852">
    <property type="entry name" value="MoCF_biosynth"/>
    <property type="match status" value="1"/>
</dbReference>
<dbReference type="PANTHER" id="PTHR13939">
    <property type="entry name" value="NICOTINAMIDE-NUCLEOTIDE AMIDOHYDROLASE PNCC"/>
    <property type="match status" value="1"/>
</dbReference>
<protein>
    <submittedName>
        <fullName evidence="2">Molybdopterin-biosynthesis enzyme MoeA-like protein</fullName>
    </submittedName>
</protein>